<evidence type="ECO:0000256" key="1">
    <source>
        <dbReference type="SAM" id="Phobius"/>
    </source>
</evidence>
<feature type="transmembrane region" description="Helical" evidence="1">
    <location>
        <begin position="381"/>
        <end position="399"/>
    </location>
</feature>
<dbReference type="AlphaFoldDB" id="A0A931FMZ4"/>
<proteinExistence type="predicted"/>
<sequence length="921" mass="98243">MNPKPASTRTWRPSWLGVLATLAVGLAVFYYFTGADSTLPIQLVPHLQPVPLTLEQVAAGPVQLPVQVSGYAVSLTHDVAGPFTQPVAAAIFLALLVVALAGWTAAVSALARLPFVVGMVPVIFLLLSLNTESLGIFNTSERYFLYVMLALIGGGAYVLHAFAENMSLARRVGVMAGVVAIVCGVLFSQSQLSASETVLQLAAYATPGGAVLVALVVLWVSVENIRGLLWFNTQAEQPSGRFGFWPFAAVSLLYLGVLFLYVWNGSVPLLAGLELDPLVMLLPAALAGGLGLRLRAPSYAAWVPYANARVLYALAVTAAAAALAYAFATDNTPLLAAARSFSGQALLLVGGLFWLYVLINFMPLIEQRLRVYRVVFEPRRLPLYVVYVLGIGGLIAIQLRTGYPLPDQVQAGQYNNLGDLARQQSEAEPDQLGLAGLAERYYAESGDVLYRSNLHAQFGRAALYRFRQQRGNELVALNRALQRGTNEKVSLRLAALNSAPEDLFNGLDILRRGLKAQPHSAALAGDLAQLFTQTALNDSVGFYLDQAERLAPGSYSSRTNQLGFLISQNLLDVAQKQKPGSNPETEPALAANQLLLGLLTKPASAASPATPTVLNDATFAQLYHQTLTNIRLRNHLSIQQQLPQLAKLAAAEANAPYAEQLQFLQALGRHALGQEMAARQLLLPLAAGTSGTASYFQQLLGLWQLQQGQYATAADQLALAASHGAGLAPEARTYALALSGQLDSAQAVASRLTSSPDTASQKAGRRLQAQLASGKLTLDGSPAERLGNNWLTQAQQAEQARNAGAATKNYQRIVREAPFNEPAILAAGRYYTAQRNFTAAYEALRAGLDENPASLPLLRAYVLAAADAGLTEYAADALAELQRRLPAAAYATLAAEYAAHRAARAAASDAFSVAPTIPSLQ</sequence>
<name>A0A931FMZ4_9BACT</name>
<keyword evidence="1" id="KW-1133">Transmembrane helix</keyword>
<gene>
    <name evidence="2" type="ORF">I2I01_10865</name>
</gene>
<comment type="caution">
    <text evidence="2">The sequence shown here is derived from an EMBL/GenBank/DDBJ whole genome shotgun (WGS) entry which is preliminary data.</text>
</comment>
<feature type="transmembrane region" description="Helical" evidence="1">
    <location>
        <begin position="12"/>
        <end position="32"/>
    </location>
</feature>
<feature type="transmembrane region" description="Helical" evidence="1">
    <location>
        <begin position="306"/>
        <end position="328"/>
    </location>
</feature>
<feature type="transmembrane region" description="Helical" evidence="1">
    <location>
        <begin position="242"/>
        <end position="263"/>
    </location>
</feature>
<feature type="transmembrane region" description="Helical" evidence="1">
    <location>
        <begin position="275"/>
        <end position="294"/>
    </location>
</feature>
<dbReference type="RefSeq" id="WP_196286459.1">
    <property type="nucleotide sequence ID" value="NZ_JADQDP010000002.1"/>
</dbReference>
<evidence type="ECO:0000313" key="3">
    <source>
        <dbReference type="Proteomes" id="UP000645610"/>
    </source>
</evidence>
<reference evidence="2 3" key="1">
    <citation type="submission" date="2020-11" db="EMBL/GenBank/DDBJ databases">
        <authorList>
            <person name="Kim M.K."/>
        </authorList>
    </citation>
    <scope>NUCLEOTIDE SEQUENCE [LARGE SCALE GENOMIC DNA]</scope>
    <source>
        <strain evidence="2 3">BT439</strain>
    </source>
</reference>
<feature type="transmembrane region" description="Helical" evidence="1">
    <location>
        <begin position="87"/>
        <end position="106"/>
    </location>
</feature>
<protein>
    <recommendedName>
        <fullName evidence="4">Tetratricopeptide repeat protein</fullName>
    </recommendedName>
</protein>
<dbReference type="Proteomes" id="UP000645610">
    <property type="component" value="Unassembled WGS sequence"/>
</dbReference>
<evidence type="ECO:0008006" key="4">
    <source>
        <dbReference type="Google" id="ProtNLM"/>
    </source>
</evidence>
<evidence type="ECO:0000313" key="2">
    <source>
        <dbReference type="EMBL" id="MBF9142139.1"/>
    </source>
</evidence>
<keyword evidence="1" id="KW-0472">Membrane</keyword>
<feature type="transmembrane region" description="Helical" evidence="1">
    <location>
        <begin position="143"/>
        <end position="160"/>
    </location>
</feature>
<feature type="transmembrane region" description="Helical" evidence="1">
    <location>
        <begin position="172"/>
        <end position="189"/>
    </location>
</feature>
<feature type="transmembrane region" description="Helical" evidence="1">
    <location>
        <begin position="340"/>
        <end position="361"/>
    </location>
</feature>
<feature type="transmembrane region" description="Helical" evidence="1">
    <location>
        <begin position="113"/>
        <end position="131"/>
    </location>
</feature>
<keyword evidence="3" id="KW-1185">Reference proteome</keyword>
<keyword evidence="1" id="KW-0812">Transmembrane</keyword>
<dbReference type="EMBL" id="JADQDP010000002">
    <property type="protein sequence ID" value="MBF9142139.1"/>
    <property type="molecule type" value="Genomic_DNA"/>
</dbReference>
<feature type="transmembrane region" description="Helical" evidence="1">
    <location>
        <begin position="201"/>
        <end position="222"/>
    </location>
</feature>
<organism evidence="2 3">
    <name type="scientific">Hymenobacter properus</name>
    <dbReference type="NCBI Taxonomy" id="2791026"/>
    <lineage>
        <taxon>Bacteria</taxon>
        <taxon>Pseudomonadati</taxon>
        <taxon>Bacteroidota</taxon>
        <taxon>Cytophagia</taxon>
        <taxon>Cytophagales</taxon>
        <taxon>Hymenobacteraceae</taxon>
        <taxon>Hymenobacter</taxon>
    </lineage>
</organism>
<accession>A0A931FMZ4</accession>